<evidence type="ECO:0000313" key="2">
    <source>
        <dbReference type="Proteomes" id="UP001396334"/>
    </source>
</evidence>
<accession>A0ABR1ZD58</accession>
<comment type="caution">
    <text evidence="1">The sequence shown here is derived from an EMBL/GenBank/DDBJ whole genome shotgun (WGS) entry which is preliminary data.</text>
</comment>
<protein>
    <submittedName>
        <fullName evidence="1">Uncharacterized protein</fullName>
    </submittedName>
</protein>
<dbReference type="Gene3D" id="3.30.730.10">
    <property type="entry name" value="AP2/ERF domain"/>
    <property type="match status" value="1"/>
</dbReference>
<sequence length="403" mass="43403">MEEAFKKLNGIGHVSDPNPRDSTDFPNKCSTSTDAAVPASTTNTTTATATNKRSLKENGGSGGTMRYRGVRRRPWGRYAAEIRDPQSKERRWLGTFDTAEEAACAYDCAARAMRGIKARTNFVYPVTEPHSASDHFFPSFSFSKQSQSSVRGLNCTRHQYGQSPIWPPIGIPHAGDFNVGSSTQRKASSLDMFLCRGLLNSSSSPSLQGPPPQCLADHFPFTSGNTCASSSPFTFSANSSVLHGGSLSSSSTNTALRATNTIPDSFTGSTMTLPLKETNSSNATVDDMEFFPQEPSDSGLLQEIIQGFLPKKPDGRTSASTQHSIAAPVTETLGGLKKEHLGFYADYNQGFESFNGVITGSQAVPYANELAVKHLQVGQDCLLEDIFQYPELMGGLAARVHNA</sequence>
<dbReference type="SMART" id="SM00380">
    <property type="entry name" value="AP2"/>
    <property type="match status" value="1"/>
</dbReference>
<dbReference type="Pfam" id="PF00847">
    <property type="entry name" value="AP2"/>
    <property type="match status" value="1"/>
</dbReference>
<dbReference type="EMBL" id="JBBPBN010001550">
    <property type="protein sequence ID" value="KAK8477986.1"/>
    <property type="molecule type" value="Genomic_DNA"/>
</dbReference>
<dbReference type="InterPro" id="IPR001471">
    <property type="entry name" value="AP2/ERF_dom"/>
</dbReference>
<gene>
    <name evidence="1" type="ORF">V6N11_030868</name>
</gene>
<dbReference type="CDD" id="cd00018">
    <property type="entry name" value="AP2"/>
    <property type="match status" value="1"/>
</dbReference>
<dbReference type="PANTHER" id="PTHR31677:SF146">
    <property type="entry name" value="ETHYLENE-RESPONSIVE TRANSCRIPTION FACTOR ESR2"/>
    <property type="match status" value="1"/>
</dbReference>
<dbReference type="PRINTS" id="PR00367">
    <property type="entry name" value="ETHRSPELEMNT"/>
</dbReference>
<evidence type="ECO:0000313" key="1">
    <source>
        <dbReference type="EMBL" id="KAK8477986.1"/>
    </source>
</evidence>
<dbReference type="PROSITE" id="PS51032">
    <property type="entry name" value="AP2_ERF"/>
    <property type="match status" value="1"/>
</dbReference>
<dbReference type="Proteomes" id="UP001396334">
    <property type="component" value="Unassembled WGS sequence"/>
</dbReference>
<name>A0ABR1ZD58_9ROSI</name>
<organism evidence="1 2">
    <name type="scientific">Hibiscus sabdariffa</name>
    <name type="common">roselle</name>
    <dbReference type="NCBI Taxonomy" id="183260"/>
    <lineage>
        <taxon>Eukaryota</taxon>
        <taxon>Viridiplantae</taxon>
        <taxon>Streptophyta</taxon>
        <taxon>Embryophyta</taxon>
        <taxon>Tracheophyta</taxon>
        <taxon>Spermatophyta</taxon>
        <taxon>Magnoliopsida</taxon>
        <taxon>eudicotyledons</taxon>
        <taxon>Gunneridae</taxon>
        <taxon>Pentapetalae</taxon>
        <taxon>rosids</taxon>
        <taxon>malvids</taxon>
        <taxon>Malvales</taxon>
        <taxon>Malvaceae</taxon>
        <taxon>Malvoideae</taxon>
        <taxon>Hibiscus</taxon>
    </lineage>
</organism>
<keyword evidence="2" id="KW-1185">Reference proteome</keyword>
<dbReference type="PANTHER" id="PTHR31677">
    <property type="entry name" value="AP2 DOMAIN CLASS TRANSCRIPTION FACTOR"/>
    <property type="match status" value="1"/>
</dbReference>
<dbReference type="InterPro" id="IPR036955">
    <property type="entry name" value="AP2/ERF_dom_sf"/>
</dbReference>
<dbReference type="SUPFAM" id="SSF54171">
    <property type="entry name" value="DNA-binding domain"/>
    <property type="match status" value="1"/>
</dbReference>
<dbReference type="InterPro" id="IPR016177">
    <property type="entry name" value="DNA-bd_dom_sf"/>
</dbReference>
<proteinExistence type="predicted"/>
<reference evidence="1 2" key="1">
    <citation type="journal article" date="2024" name="G3 (Bethesda)">
        <title>Genome assembly of Hibiscus sabdariffa L. provides insights into metabolisms of medicinal natural products.</title>
        <authorList>
            <person name="Kim T."/>
        </authorList>
    </citation>
    <scope>NUCLEOTIDE SEQUENCE [LARGE SCALE GENOMIC DNA]</scope>
    <source>
        <strain evidence="1">TK-2024</strain>
        <tissue evidence="1">Old leaves</tissue>
    </source>
</reference>